<organism evidence="21 22">
    <name type="scientific">Propioniciclava flava</name>
    <dbReference type="NCBI Taxonomy" id="2072026"/>
    <lineage>
        <taxon>Bacteria</taxon>
        <taxon>Bacillati</taxon>
        <taxon>Actinomycetota</taxon>
        <taxon>Actinomycetes</taxon>
        <taxon>Propionibacteriales</taxon>
        <taxon>Propionibacteriaceae</taxon>
        <taxon>Propioniciclava</taxon>
    </lineage>
</organism>
<evidence type="ECO:0000256" key="2">
    <source>
        <dbReference type="ARBA" id="ARBA00000909"/>
    </source>
</evidence>
<dbReference type="GO" id="GO:0005524">
    <property type="term" value="F:ATP binding"/>
    <property type="evidence" value="ECO:0007669"/>
    <property type="project" value="UniProtKB-UniRule"/>
</dbReference>
<name>A0A4Q2EIK6_9ACTN</name>
<dbReference type="Proteomes" id="UP000290624">
    <property type="component" value="Unassembled WGS sequence"/>
</dbReference>
<dbReference type="GO" id="GO:0052856">
    <property type="term" value="F:NAD(P)HX epimerase activity"/>
    <property type="evidence" value="ECO:0007669"/>
    <property type="project" value="UniProtKB-EC"/>
</dbReference>
<comment type="catalytic activity">
    <reaction evidence="15 17 18">
        <text>(6S)-NADHX + ADP = AMP + phosphate + NADH + H(+)</text>
        <dbReference type="Rhea" id="RHEA:32223"/>
        <dbReference type="ChEBI" id="CHEBI:15378"/>
        <dbReference type="ChEBI" id="CHEBI:43474"/>
        <dbReference type="ChEBI" id="CHEBI:57945"/>
        <dbReference type="ChEBI" id="CHEBI:64074"/>
        <dbReference type="ChEBI" id="CHEBI:456215"/>
        <dbReference type="ChEBI" id="CHEBI:456216"/>
        <dbReference type="EC" id="4.2.1.136"/>
    </reaction>
</comment>
<evidence type="ECO:0000256" key="10">
    <source>
        <dbReference type="ARBA" id="ARBA00023027"/>
    </source>
</evidence>
<keyword evidence="8 17" id="KW-0521">NADP</keyword>
<evidence type="ECO:0000256" key="11">
    <source>
        <dbReference type="ARBA" id="ARBA00023235"/>
    </source>
</evidence>
<gene>
    <name evidence="17" type="primary">nnrD</name>
    <name evidence="21" type="ORF">C1706_07875</name>
</gene>
<feature type="domain" description="YjeF C-terminal" evidence="19">
    <location>
        <begin position="216"/>
        <end position="472"/>
    </location>
</feature>
<comment type="function">
    <text evidence="14 18">Bifunctional enzyme that catalyzes the epimerization of the S- and R-forms of NAD(P)HX and the dehydration of the S-form of NAD(P)HX at the expense of ADP, which is converted to AMP. This allows the repair of both epimers of NAD(P)HX, a damaged form of NAD(P)H that is a result of enzymatic or heat-dependent hydration.</text>
</comment>
<dbReference type="GO" id="GO:0046496">
    <property type="term" value="P:nicotinamide nucleotide metabolic process"/>
    <property type="evidence" value="ECO:0007669"/>
    <property type="project" value="UniProtKB-UniRule"/>
</dbReference>
<comment type="caution">
    <text evidence="17">Lacks conserved residue(s) required for the propagation of feature annotation.</text>
</comment>
<reference evidence="21 22" key="1">
    <citation type="submission" date="2018-01" db="EMBL/GenBank/DDBJ databases">
        <title>Lactibacter flavus gen. nov., sp. nov., a novel bacterium of the family Propionibacteriaceae isolated from raw milk and dairy products.</title>
        <authorList>
            <person name="Wenning M."/>
            <person name="Breitenwieser F."/>
            <person name="Huptas C."/>
            <person name="von Neubeck M."/>
            <person name="Busse H.-J."/>
            <person name="Scherer S."/>
        </authorList>
    </citation>
    <scope>NUCLEOTIDE SEQUENCE [LARGE SCALE GENOMIC DNA]</scope>
    <source>
        <strain evidence="21 22">VG341</strain>
    </source>
</reference>
<comment type="function">
    <text evidence="17">Catalyzes the dehydration of the S-form of NAD(P)HX at the expense of ADP, which is converted to AMP. Together with NAD(P)HX epimerase, which catalyzes the epimerization of the S- and R-forms, the enzyme allows the repair of both epimers of NAD(P)HX, a damaged form of NAD(P)H that is a result of enzymatic or heat-dependent hydration.</text>
</comment>
<evidence type="ECO:0000313" key="22">
    <source>
        <dbReference type="Proteomes" id="UP000290624"/>
    </source>
</evidence>
<evidence type="ECO:0000256" key="5">
    <source>
        <dbReference type="ARBA" id="ARBA00022723"/>
    </source>
</evidence>
<feature type="binding site" evidence="17">
    <location>
        <position position="413"/>
    </location>
    <ligand>
        <name>(6S)-NADPHX</name>
        <dbReference type="ChEBI" id="CHEBI:64076"/>
    </ligand>
</feature>
<evidence type="ECO:0000256" key="17">
    <source>
        <dbReference type="HAMAP-Rule" id="MF_01965"/>
    </source>
</evidence>
<dbReference type="InterPro" id="IPR000631">
    <property type="entry name" value="CARKD"/>
</dbReference>
<evidence type="ECO:0000259" key="19">
    <source>
        <dbReference type="PROSITE" id="PS51383"/>
    </source>
</evidence>
<evidence type="ECO:0000256" key="14">
    <source>
        <dbReference type="ARBA" id="ARBA00025153"/>
    </source>
</evidence>
<evidence type="ECO:0000256" key="8">
    <source>
        <dbReference type="ARBA" id="ARBA00022857"/>
    </source>
</evidence>
<evidence type="ECO:0000256" key="15">
    <source>
        <dbReference type="ARBA" id="ARBA00048238"/>
    </source>
</evidence>
<evidence type="ECO:0000256" key="3">
    <source>
        <dbReference type="ARBA" id="ARBA00006001"/>
    </source>
</evidence>
<comment type="subunit">
    <text evidence="17">Homotetramer.</text>
</comment>
<dbReference type="PANTHER" id="PTHR12592:SF0">
    <property type="entry name" value="ATP-DEPENDENT (S)-NAD(P)H-HYDRATE DEHYDRATASE"/>
    <property type="match status" value="1"/>
</dbReference>
<proteinExistence type="inferred from homology"/>
<keyword evidence="7 17" id="KW-0067">ATP-binding</keyword>
<dbReference type="SUPFAM" id="SSF53613">
    <property type="entry name" value="Ribokinase-like"/>
    <property type="match status" value="1"/>
</dbReference>
<comment type="catalytic activity">
    <reaction evidence="2 18">
        <text>(6R)-NADPHX = (6S)-NADPHX</text>
        <dbReference type="Rhea" id="RHEA:32227"/>
        <dbReference type="ChEBI" id="CHEBI:64076"/>
        <dbReference type="ChEBI" id="CHEBI:64077"/>
        <dbReference type="EC" id="5.1.99.6"/>
    </reaction>
</comment>
<dbReference type="InterPro" id="IPR036652">
    <property type="entry name" value="YjeF_N_dom_sf"/>
</dbReference>
<evidence type="ECO:0000256" key="4">
    <source>
        <dbReference type="ARBA" id="ARBA00009524"/>
    </source>
</evidence>
<evidence type="ECO:0000256" key="13">
    <source>
        <dbReference type="ARBA" id="ARBA00023268"/>
    </source>
</evidence>
<keyword evidence="11 18" id="KW-0413">Isomerase</keyword>
<comment type="similarity">
    <text evidence="17">Belongs to the NnrD/CARKD family.</text>
</comment>
<evidence type="ECO:0000256" key="7">
    <source>
        <dbReference type="ARBA" id="ARBA00022840"/>
    </source>
</evidence>
<evidence type="ECO:0000313" key="21">
    <source>
        <dbReference type="EMBL" id="RXW32442.1"/>
    </source>
</evidence>
<comment type="catalytic activity">
    <reaction evidence="16 17 18">
        <text>(6S)-NADPHX + ADP = AMP + phosphate + NADPH + H(+)</text>
        <dbReference type="Rhea" id="RHEA:32235"/>
        <dbReference type="ChEBI" id="CHEBI:15378"/>
        <dbReference type="ChEBI" id="CHEBI:43474"/>
        <dbReference type="ChEBI" id="CHEBI:57783"/>
        <dbReference type="ChEBI" id="CHEBI:64076"/>
        <dbReference type="ChEBI" id="CHEBI:456215"/>
        <dbReference type="ChEBI" id="CHEBI:456216"/>
        <dbReference type="EC" id="4.2.1.136"/>
    </reaction>
</comment>
<comment type="cofactor">
    <cofactor evidence="18">
        <name>K(+)</name>
        <dbReference type="ChEBI" id="CHEBI:29103"/>
    </cofactor>
    <text evidence="18">Binds 1 potassium ion per subunit.</text>
</comment>
<dbReference type="RefSeq" id="WP_129458667.1">
    <property type="nucleotide sequence ID" value="NZ_PPCV01000004.1"/>
</dbReference>
<keyword evidence="12 17" id="KW-0456">Lyase</keyword>
<comment type="catalytic activity">
    <reaction evidence="1 18">
        <text>(6R)-NADHX = (6S)-NADHX</text>
        <dbReference type="Rhea" id="RHEA:32215"/>
        <dbReference type="ChEBI" id="CHEBI:64074"/>
        <dbReference type="ChEBI" id="CHEBI:64075"/>
        <dbReference type="EC" id="5.1.99.6"/>
    </reaction>
</comment>
<dbReference type="PROSITE" id="PS51383">
    <property type="entry name" value="YJEF_C_3"/>
    <property type="match status" value="1"/>
</dbReference>
<dbReference type="PIRSF" id="PIRSF017184">
    <property type="entry name" value="Nnr"/>
    <property type="match status" value="1"/>
</dbReference>
<dbReference type="Gene3D" id="3.40.50.10260">
    <property type="entry name" value="YjeF N-terminal domain"/>
    <property type="match status" value="1"/>
</dbReference>
<feature type="binding site" evidence="17">
    <location>
        <position position="251"/>
    </location>
    <ligand>
        <name>(6S)-NADPHX</name>
        <dbReference type="ChEBI" id="CHEBI:64076"/>
    </ligand>
</feature>
<dbReference type="Pfam" id="PF01256">
    <property type="entry name" value="Carb_kinase"/>
    <property type="match status" value="1"/>
</dbReference>
<feature type="binding site" evidence="17">
    <location>
        <position position="412"/>
    </location>
    <ligand>
        <name>AMP</name>
        <dbReference type="ChEBI" id="CHEBI:456215"/>
    </ligand>
</feature>
<evidence type="ECO:0000256" key="12">
    <source>
        <dbReference type="ARBA" id="ARBA00023239"/>
    </source>
</evidence>
<dbReference type="PANTHER" id="PTHR12592">
    <property type="entry name" value="ATP-DEPENDENT (S)-NAD(P)H-HYDRATE DEHYDRATASE FAMILY MEMBER"/>
    <property type="match status" value="1"/>
</dbReference>
<keyword evidence="13" id="KW-0511">Multifunctional enzyme</keyword>
<dbReference type="PROSITE" id="PS51385">
    <property type="entry name" value="YJEF_N"/>
    <property type="match status" value="1"/>
</dbReference>
<dbReference type="GO" id="GO:0110051">
    <property type="term" value="P:metabolite repair"/>
    <property type="evidence" value="ECO:0007669"/>
    <property type="project" value="TreeGrafter"/>
</dbReference>
<dbReference type="CDD" id="cd01171">
    <property type="entry name" value="YXKO-related"/>
    <property type="match status" value="1"/>
</dbReference>
<keyword evidence="10 17" id="KW-0520">NAD</keyword>
<comment type="caution">
    <text evidence="21">The sequence shown here is derived from an EMBL/GenBank/DDBJ whole genome shotgun (WGS) entry which is preliminary data.</text>
</comment>
<dbReference type="Pfam" id="PF03853">
    <property type="entry name" value="YjeF_N"/>
    <property type="match status" value="1"/>
</dbReference>
<dbReference type="OrthoDB" id="9806925at2"/>
<keyword evidence="5 18" id="KW-0479">Metal-binding</keyword>
<evidence type="ECO:0000256" key="16">
    <source>
        <dbReference type="ARBA" id="ARBA00049209"/>
    </source>
</evidence>
<dbReference type="SUPFAM" id="SSF64153">
    <property type="entry name" value="YjeF N-terminal domain-like"/>
    <property type="match status" value="1"/>
</dbReference>
<feature type="domain" description="YjeF N-terminal" evidence="20">
    <location>
        <begin position="10"/>
        <end position="211"/>
    </location>
</feature>
<keyword evidence="6 17" id="KW-0547">Nucleotide-binding</keyword>
<dbReference type="EMBL" id="PPCV01000004">
    <property type="protein sequence ID" value="RXW32442.1"/>
    <property type="molecule type" value="Genomic_DNA"/>
</dbReference>
<dbReference type="HAMAP" id="MF_01965">
    <property type="entry name" value="NADHX_dehydratase"/>
    <property type="match status" value="1"/>
</dbReference>
<comment type="similarity">
    <text evidence="3 18">In the N-terminal section; belongs to the NnrE/AIBP family.</text>
</comment>
<evidence type="ECO:0000256" key="6">
    <source>
        <dbReference type="ARBA" id="ARBA00022741"/>
    </source>
</evidence>
<comment type="cofactor">
    <cofactor evidence="17">
        <name>Mg(2+)</name>
        <dbReference type="ChEBI" id="CHEBI:18420"/>
    </cofactor>
</comment>
<protein>
    <recommendedName>
        <fullName evidence="17">ADP-dependent (S)-NAD(P)H-hydrate dehydratase</fullName>
        <ecNumber evidence="17">4.2.1.136</ecNumber>
    </recommendedName>
    <alternativeName>
        <fullName evidence="17">ADP-dependent NAD(P)HX dehydratase</fullName>
    </alternativeName>
</protein>
<keyword evidence="9 18" id="KW-0630">Potassium</keyword>
<comment type="similarity">
    <text evidence="4 18">In the C-terminal section; belongs to the NnrD/CARKD family.</text>
</comment>
<dbReference type="EC" id="4.2.1.136" evidence="17"/>
<sequence>MEPIITAAAIRAAEADWFSAHPGGDLMGRAAEAVAHQTARLLTGRESWGVLVVAGPGNNAGDALFAAADLPDLLGRSVPLWVWPVVERTHEDGLAAALQAGAVVVDAGAALTLASGVGVIIDGLAGLGGRPGLPDAALAVARAASEAHIPVVAVDLPSGLVADSVIAHPSFAADVTVTFIARKLAHVAEPAASACGRVELVDIGVPVAMTGTWRITADDVRSWYPWPGPRSDKYSRGVVGLDTGSLAYPGAALLGVDGALHTGAGMVRYAGPARESVLAAFPSVVAPLDPLAPGRVQAWVCGSGWPSADAARLEHRLRDRVPTVIDAGALTGLPATLPPGCLLTPHAGELARLLSVDRHDVEADPLAHARTAVRRTGATVLLKGATQYCVRPDGAAMIAEPGPAWSATAGSGDTLAGIAGALLAAGLDAWRAGAMAASLQARAAAILPGPRTPSEVAARGLPDAIVALRAPD</sequence>
<feature type="binding site" evidence="17">
    <location>
        <position position="304"/>
    </location>
    <ligand>
        <name>(6S)-NADPHX</name>
        <dbReference type="ChEBI" id="CHEBI:64076"/>
    </ligand>
</feature>
<dbReference type="GO" id="GO:0052855">
    <property type="term" value="F:ADP-dependent NAD(P)H-hydrate dehydratase activity"/>
    <property type="evidence" value="ECO:0007669"/>
    <property type="project" value="UniProtKB-UniRule"/>
</dbReference>
<dbReference type="AlphaFoldDB" id="A0A4Q2EIK6"/>
<feature type="binding site" evidence="17">
    <location>
        <position position="346"/>
    </location>
    <ligand>
        <name>(6S)-NADPHX</name>
        <dbReference type="ChEBI" id="CHEBI:64076"/>
    </ligand>
</feature>
<evidence type="ECO:0000256" key="9">
    <source>
        <dbReference type="ARBA" id="ARBA00022958"/>
    </source>
</evidence>
<dbReference type="InterPro" id="IPR030677">
    <property type="entry name" value="Nnr"/>
</dbReference>
<dbReference type="InterPro" id="IPR029056">
    <property type="entry name" value="Ribokinase-like"/>
</dbReference>
<accession>A0A4Q2EIK6</accession>
<keyword evidence="22" id="KW-1185">Reference proteome</keyword>
<evidence type="ECO:0000256" key="18">
    <source>
        <dbReference type="PIRNR" id="PIRNR017184"/>
    </source>
</evidence>
<dbReference type="GO" id="GO:0046872">
    <property type="term" value="F:metal ion binding"/>
    <property type="evidence" value="ECO:0007669"/>
    <property type="project" value="UniProtKB-UniRule"/>
</dbReference>
<dbReference type="Gene3D" id="3.40.1190.20">
    <property type="match status" value="1"/>
</dbReference>
<dbReference type="InterPro" id="IPR004443">
    <property type="entry name" value="YjeF_N_dom"/>
</dbReference>
<evidence type="ECO:0000256" key="1">
    <source>
        <dbReference type="ARBA" id="ARBA00000013"/>
    </source>
</evidence>
<evidence type="ECO:0000259" key="20">
    <source>
        <dbReference type="PROSITE" id="PS51385"/>
    </source>
</evidence>